<evidence type="ECO:0000256" key="3">
    <source>
        <dbReference type="ARBA" id="ARBA00023242"/>
    </source>
</evidence>
<dbReference type="GO" id="GO:0005730">
    <property type="term" value="C:nucleolus"/>
    <property type="evidence" value="ECO:0007669"/>
    <property type="project" value="UniProtKB-SubCell"/>
</dbReference>
<dbReference type="PANTHER" id="PTHR31109:SF2">
    <property type="entry name" value="RIBOSOME BIOGENESIS PROTEIN SLX9 HOMOLOG"/>
    <property type="match status" value="1"/>
</dbReference>
<evidence type="ECO:0000256" key="4">
    <source>
        <dbReference type="SAM" id="MobiDB-lite"/>
    </source>
</evidence>
<gene>
    <name evidence="5" type="ORF">ElyMa_006446100</name>
</gene>
<feature type="region of interest" description="Disordered" evidence="4">
    <location>
        <begin position="1"/>
        <end position="69"/>
    </location>
</feature>
<comment type="similarity">
    <text evidence="2">Belongs to the SLX9 family.</text>
</comment>
<protein>
    <submittedName>
        <fullName evidence="5">Protein FAM207A-like</fullName>
    </submittedName>
</protein>
<dbReference type="InterPro" id="IPR028160">
    <property type="entry name" value="Slx9-like"/>
</dbReference>
<dbReference type="AlphaFoldDB" id="A0AAV4HX39"/>
<dbReference type="GO" id="GO:0030686">
    <property type="term" value="C:90S preribosome"/>
    <property type="evidence" value="ECO:0007669"/>
    <property type="project" value="InterPro"/>
</dbReference>
<dbReference type="GO" id="GO:0000462">
    <property type="term" value="P:maturation of SSU-rRNA from tricistronic rRNA transcript (SSU-rRNA, 5.8S rRNA, LSU-rRNA)"/>
    <property type="evidence" value="ECO:0007669"/>
    <property type="project" value="InterPro"/>
</dbReference>
<organism evidence="5 6">
    <name type="scientific">Elysia marginata</name>
    <dbReference type="NCBI Taxonomy" id="1093978"/>
    <lineage>
        <taxon>Eukaryota</taxon>
        <taxon>Metazoa</taxon>
        <taxon>Spiralia</taxon>
        <taxon>Lophotrochozoa</taxon>
        <taxon>Mollusca</taxon>
        <taxon>Gastropoda</taxon>
        <taxon>Heterobranchia</taxon>
        <taxon>Euthyneura</taxon>
        <taxon>Panpulmonata</taxon>
        <taxon>Sacoglossa</taxon>
        <taxon>Placobranchoidea</taxon>
        <taxon>Plakobranchidae</taxon>
        <taxon>Elysia</taxon>
    </lineage>
</organism>
<dbReference type="EMBL" id="BMAT01012950">
    <property type="protein sequence ID" value="GFS02492.1"/>
    <property type="molecule type" value="Genomic_DNA"/>
</dbReference>
<name>A0AAV4HX39_9GAST</name>
<dbReference type="PANTHER" id="PTHR31109">
    <property type="entry name" value="PROTEIN FAM207A"/>
    <property type="match status" value="1"/>
</dbReference>
<comment type="subcellular location">
    <subcellularLocation>
        <location evidence="1">Nucleus</location>
        <location evidence="1">Nucleolus</location>
    </subcellularLocation>
</comment>
<accession>A0AAV4HX39</accession>
<keyword evidence="6" id="KW-1185">Reference proteome</keyword>
<feature type="compositionally biased region" description="Basic and acidic residues" evidence="4">
    <location>
        <begin position="45"/>
        <end position="61"/>
    </location>
</feature>
<proteinExistence type="inferred from homology"/>
<reference evidence="5 6" key="1">
    <citation type="journal article" date="2021" name="Elife">
        <title>Chloroplast acquisition without the gene transfer in kleptoplastic sea slugs, Plakobranchus ocellatus.</title>
        <authorList>
            <person name="Maeda T."/>
            <person name="Takahashi S."/>
            <person name="Yoshida T."/>
            <person name="Shimamura S."/>
            <person name="Takaki Y."/>
            <person name="Nagai Y."/>
            <person name="Toyoda A."/>
            <person name="Suzuki Y."/>
            <person name="Arimoto A."/>
            <person name="Ishii H."/>
            <person name="Satoh N."/>
            <person name="Nishiyama T."/>
            <person name="Hasebe M."/>
            <person name="Maruyama T."/>
            <person name="Minagawa J."/>
            <person name="Obokata J."/>
            <person name="Shigenobu S."/>
        </authorList>
    </citation>
    <scope>NUCLEOTIDE SEQUENCE [LARGE SCALE GENOMIC DNA]</scope>
</reference>
<evidence type="ECO:0000256" key="1">
    <source>
        <dbReference type="ARBA" id="ARBA00004604"/>
    </source>
</evidence>
<comment type="caution">
    <text evidence="5">The sequence shown here is derived from an EMBL/GenBank/DDBJ whole genome shotgun (WGS) entry which is preliminary data.</text>
</comment>
<evidence type="ECO:0000313" key="5">
    <source>
        <dbReference type="EMBL" id="GFS02492.1"/>
    </source>
</evidence>
<evidence type="ECO:0000313" key="6">
    <source>
        <dbReference type="Proteomes" id="UP000762676"/>
    </source>
</evidence>
<dbReference type="Pfam" id="PF15341">
    <property type="entry name" value="SLX9"/>
    <property type="match status" value="1"/>
</dbReference>
<dbReference type="Proteomes" id="UP000762676">
    <property type="component" value="Unassembled WGS sequence"/>
</dbReference>
<feature type="compositionally biased region" description="Basic residues" evidence="4">
    <location>
        <begin position="7"/>
        <end position="18"/>
    </location>
</feature>
<keyword evidence="3" id="KW-0539">Nucleus</keyword>
<sequence length="109" mass="12852">MDAITSAKKKAKEKKKKQQTPIVGDLTEMEEALPTLELLLKKSTHPAEKHEHNERERSIPKEKKRKKQVQEDISLFHRVSQHPLFKEDASMTIKRHLRNKVQMEKDMET</sequence>
<evidence type="ECO:0000256" key="2">
    <source>
        <dbReference type="ARBA" id="ARBA00011022"/>
    </source>
</evidence>
<dbReference type="GO" id="GO:0030688">
    <property type="term" value="C:preribosome, small subunit precursor"/>
    <property type="evidence" value="ECO:0007669"/>
    <property type="project" value="InterPro"/>
</dbReference>